<name>A0PZ13_CLONN</name>
<feature type="transmembrane region" description="Helical" evidence="6">
    <location>
        <begin position="87"/>
        <end position="107"/>
    </location>
</feature>
<reference evidence="7 8" key="1">
    <citation type="journal article" date="2006" name="Nat. Biotechnol.">
        <title>The genome and transcriptomes of the anti-tumor agent Clostridium novyi-NT.</title>
        <authorList>
            <person name="Bettegowda C."/>
            <person name="Huang X."/>
            <person name="Lin J."/>
            <person name="Cheong I."/>
            <person name="Kohli M."/>
            <person name="Szabo S.A."/>
            <person name="Zhang X."/>
            <person name="Diaz L.A. Jr."/>
            <person name="Velculescu V.E."/>
            <person name="Parmigiani G."/>
            <person name="Kinzler K.W."/>
            <person name="Vogelstein B."/>
            <person name="Zhou S."/>
        </authorList>
    </citation>
    <scope>NUCLEOTIDE SEQUENCE [LARGE SCALE GENOMIC DNA]</scope>
    <source>
        <strain evidence="7 8">NT</strain>
    </source>
</reference>
<dbReference type="PANTHER" id="PTHR30250:SF11">
    <property type="entry name" value="O-ANTIGEN TRANSPORTER-RELATED"/>
    <property type="match status" value="1"/>
</dbReference>
<feature type="transmembrane region" description="Helical" evidence="6">
    <location>
        <begin position="12"/>
        <end position="32"/>
    </location>
</feature>
<protein>
    <submittedName>
        <fullName evidence="7">Membrane protein involved in the export of O-antigen and teichoic acid, RfbX family, putative</fullName>
    </submittedName>
</protein>
<dbReference type="RefSeq" id="WP_011721623.1">
    <property type="nucleotide sequence ID" value="NC_008593.1"/>
</dbReference>
<dbReference type="EMBL" id="CP000382">
    <property type="protein sequence ID" value="ABK61510.1"/>
    <property type="molecule type" value="Genomic_DNA"/>
</dbReference>
<evidence type="ECO:0000313" key="8">
    <source>
        <dbReference type="Proteomes" id="UP000008220"/>
    </source>
</evidence>
<dbReference type="InterPro" id="IPR050833">
    <property type="entry name" value="Poly_Biosynth_Transport"/>
</dbReference>
<keyword evidence="5 6" id="KW-0472">Membrane</keyword>
<feature type="transmembrane region" description="Helical" evidence="6">
    <location>
        <begin position="344"/>
        <end position="364"/>
    </location>
</feature>
<evidence type="ECO:0000256" key="6">
    <source>
        <dbReference type="SAM" id="Phobius"/>
    </source>
</evidence>
<dbReference type="Pfam" id="PF01943">
    <property type="entry name" value="Polysacc_synt"/>
    <property type="match status" value="1"/>
</dbReference>
<organism evidence="7 8">
    <name type="scientific">Clostridium novyi (strain NT)</name>
    <dbReference type="NCBI Taxonomy" id="386415"/>
    <lineage>
        <taxon>Bacteria</taxon>
        <taxon>Bacillati</taxon>
        <taxon>Bacillota</taxon>
        <taxon>Clostridia</taxon>
        <taxon>Eubacteriales</taxon>
        <taxon>Clostridiaceae</taxon>
        <taxon>Clostridium</taxon>
    </lineage>
</organism>
<evidence type="ECO:0000256" key="5">
    <source>
        <dbReference type="ARBA" id="ARBA00023136"/>
    </source>
</evidence>
<dbReference type="InterPro" id="IPR002797">
    <property type="entry name" value="Polysacc_synth"/>
</dbReference>
<evidence type="ECO:0000256" key="4">
    <source>
        <dbReference type="ARBA" id="ARBA00022989"/>
    </source>
</evidence>
<feature type="transmembrane region" description="Helical" evidence="6">
    <location>
        <begin position="279"/>
        <end position="304"/>
    </location>
</feature>
<feature type="transmembrane region" description="Helical" evidence="6">
    <location>
        <begin position="166"/>
        <end position="187"/>
    </location>
</feature>
<dbReference type="eggNOG" id="COG2244">
    <property type="taxonomic scope" value="Bacteria"/>
</dbReference>
<comment type="subcellular location">
    <subcellularLocation>
        <location evidence="1">Cell membrane</location>
        <topology evidence="1">Multi-pass membrane protein</topology>
    </subcellularLocation>
</comment>
<feature type="transmembrane region" description="Helical" evidence="6">
    <location>
        <begin position="316"/>
        <end position="332"/>
    </location>
</feature>
<feature type="transmembrane region" description="Helical" evidence="6">
    <location>
        <begin position="370"/>
        <end position="391"/>
    </location>
</feature>
<feature type="transmembrane region" description="Helical" evidence="6">
    <location>
        <begin position="142"/>
        <end position="160"/>
    </location>
</feature>
<evidence type="ECO:0000256" key="2">
    <source>
        <dbReference type="ARBA" id="ARBA00022475"/>
    </source>
</evidence>
<accession>A0PZ13</accession>
<dbReference type="HOGENOM" id="CLU_672127_0_0_9"/>
<dbReference type="GO" id="GO:0005886">
    <property type="term" value="C:plasma membrane"/>
    <property type="evidence" value="ECO:0007669"/>
    <property type="project" value="UniProtKB-SubCell"/>
</dbReference>
<evidence type="ECO:0000256" key="1">
    <source>
        <dbReference type="ARBA" id="ARBA00004651"/>
    </source>
</evidence>
<dbReference type="AlphaFoldDB" id="A0PZ13"/>
<keyword evidence="4 6" id="KW-1133">Transmembrane helix</keyword>
<proteinExistence type="predicted"/>
<sequence>MKRYHNYMSIGIVYLSKVINAILSFLITYMATKNICDTDLFGKYSYVISISAYISLFIGFGFNDALMNLIVNSDDNYKNKNLCGLGYLTNIIFSVVYCIIFYVFAAYNKELKINFLLILFSHAIIINDLLNRIVTALKRVKILVLNNFLINITICILYILFKTTYINYLIIYFLCYFIYTNIIYFYYLKPNFKEIKSYMTLLIDKVKEYGFHVYLGRVSSMGVYDLDKIMIKVYSQVKYVGFYNLGLSCINPITMFADSIMSVLFRDIAKKNKLDKKIIYGNIVWLVGVGILFISIGKYIFMLMFGLKYKYISDNFIWFAVLAFFRGFFIPYNNFLAVKGFGKYLRNTAFILTIFNIVFNFLFIPRYKMIGAIWATILSLVVDDIAHVYYYKKAVDELESSKEVATLKE</sequence>
<keyword evidence="8" id="KW-1185">Reference proteome</keyword>
<dbReference type="PATRIC" id="fig|386415.7.peg.641"/>
<gene>
    <name evidence="7" type="ordered locus">NT01CX_1534</name>
</gene>
<feature type="transmembrane region" description="Helical" evidence="6">
    <location>
        <begin position="113"/>
        <end position="130"/>
    </location>
</feature>
<dbReference type="STRING" id="386415.NT01CX_1534"/>
<evidence type="ECO:0000313" key="7">
    <source>
        <dbReference type="EMBL" id="ABK61510.1"/>
    </source>
</evidence>
<dbReference type="KEGG" id="cno:NT01CX_1534"/>
<dbReference type="Proteomes" id="UP000008220">
    <property type="component" value="Chromosome"/>
</dbReference>
<keyword evidence="2" id="KW-1003">Cell membrane</keyword>
<keyword evidence="3 6" id="KW-0812">Transmembrane</keyword>
<feature type="transmembrane region" description="Helical" evidence="6">
    <location>
        <begin position="44"/>
        <end position="66"/>
    </location>
</feature>
<evidence type="ECO:0000256" key="3">
    <source>
        <dbReference type="ARBA" id="ARBA00022692"/>
    </source>
</evidence>
<dbReference type="PANTHER" id="PTHR30250">
    <property type="entry name" value="PST FAMILY PREDICTED COLANIC ACID TRANSPORTER"/>
    <property type="match status" value="1"/>
</dbReference>